<sequence>MTSEPPPGRPIHLARVSKKLAPGQPGTKRYLRQFADALVCVRYRLHPETAMRYTTVEIIVDERHLPALPTPGGTADDTTVALTVAYGETELRQRVKQAGAKWDQDRKVWLLPYATARQLGLHGRIRKIRK</sequence>
<dbReference type="Proteomes" id="UP000295443">
    <property type="component" value="Unassembled WGS sequence"/>
</dbReference>
<dbReference type="OrthoDB" id="9155940at2"/>
<dbReference type="AlphaFoldDB" id="A0A4R1B6M5"/>
<proteinExistence type="predicted"/>
<gene>
    <name evidence="1" type="ORF">EZJ19_15245</name>
</gene>
<organism evidence="1 2">
    <name type="scientific">Parasulfuritortus cantonensis</name>
    <dbReference type="NCBI Taxonomy" id="2528202"/>
    <lineage>
        <taxon>Bacteria</taxon>
        <taxon>Pseudomonadati</taxon>
        <taxon>Pseudomonadota</taxon>
        <taxon>Betaproteobacteria</taxon>
        <taxon>Nitrosomonadales</taxon>
        <taxon>Thiobacillaceae</taxon>
        <taxon>Parasulfuritortus</taxon>
    </lineage>
</organism>
<name>A0A4R1B6M5_9PROT</name>
<accession>A0A4R1B6M5</accession>
<protein>
    <submittedName>
        <fullName evidence="1">Uncharacterized protein</fullName>
    </submittedName>
</protein>
<reference evidence="1 2" key="1">
    <citation type="submission" date="2019-03" db="EMBL/GenBank/DDBJ databases">
        <title>Genome sequence of Thiobacillaceae bacterium LSR1, a sulfur-oxidizing bacterium isolated from freshwater sediment.</title>
        <authorList>
            <person name="Li S."/>
        </authorList>
    </citation>
    <scope>NUCLEOTIDE SEQUENCE [LARGE SCALE GENOMIC DNA]</scope>
    <source>
        <strain evidence="1 2">LSR1</strain>
    </source>
</reference>
<evidence type="ECO:0000313" key="2">
    <source>
        <dbReference type="Proteomes" id="UP000295443"/>
    </source>
</evidence>
<comment type="caution">
    <text evidence="1">The sequence shown here is derived from an EMBL/GenBank/DDBJ whole genome shotgun (WGS) entry which is preliminary data.</text>
</comment>
<keyword evidence="2" id="KW-1185">Reference proteome</keyword>
<dbReference type="EMBL" id="SJZB01000052">
    <property type="protein sequence ID" value="TCJ11625.1"/>
    <property type="molecule type" value="Genomic_DNA"/>
</dbReference>
<evidence type="ECO:0000313" key="1">
    <source>
        <dbReference type="EMBL" id="TCJ11625.1"/>
    </source>
</evidence>